<protein>
    <submittedName>
        <fullName evidence="1">PP73</fullName>
    </submittedName>
</protein>
<accession>F1AX66</accession>
<reference evidence="1 2" key="1">
    <citation type="submission" date="2010-04" db="EMBL/GenBank/DDBJ databases">
        <title>Novel immune-modulators identified by a rapid, functional screen of the Parapox virus genome.</title>
        <authorList>
            <person name="McGuire M.J."/>
            <person name="Sykes K.F."/>
            <person name="Johnston S.A."/>
        </authorList>
    </citation>
    <scope>NUCLEOTIDE SEQUENCE [LARGE SCALE GENOMIC DNA]</scope>
    <source>
        <strain evidence="1">D1701</strain>
    </source>
</reference>
<organismHost>
    <name type="scientific">Homo sapiens</name>
    <name type="common">Human</name>
    <dbReference type="NCBI Taxonomy" id="9606"/>
</organismHost>
<evidence type="ECO:0000313" key="1">
    <source>
        <dbReference type="EMBL" id="ADY76747.1"/>
    </source>
</evidence>
<name>F1AX66_ORFV</name>
<organism evidence="1 2">
    <name type="scientific">Orf virus</name>
    <name type="common">ORFV</name>
    <dbReference type="NCBI Taxonomy" id="10258"/>
    <lineage>
        <taxon>Viruses</taxon>
        <taxon>Varidnaviria</taxon>
        <taxon>Bamfordvirae</taxon>
        <taxon>Nucleocytoviricota</taxon>
        <taxon>Pokkesviricetes</taxon>
        <taxon>Chitovirales</taxon>
        <taxon>Poxviridae</taxon>
        <taxon>Chordopoxvirinae</taxon>
        <taxon>Parapoxvirus</taxon>
        <taxon>Parapoxvirus orf</taxon>
    </lineage>
</organism>
<proteinExistence type="predicted"/>
<organismHost>
    <name type="scientific">Capra hircus</name>
    <name type="common">Goat</name>
    <dbReference type="NCBI Taxonomy" id="9925"/>
</organismHost>
<dbReference type="Proteomes" id="UP000103309">
    <property type="component" value="Segment"/>
</dbReference>
<dbReference type="EMBL" id="HM133903">
    <property type="protein sequence ID" value="ADY76747.1"/>
    <property type="molecule type" value="Genomic_DNA"/>
</dbReference>
<organismHost>
    <name type="scientific">Ovis aries</name>
    <name type="common">Sheep</name>
    <dbReference type="NCBI Taxonomy" id="9940"/>
</organismHost>
<sequence>MVFLLKSGDWKGTPVPPRGYGSMPHTHTRLSASGFASCAKKRSGSGLVASRSSQGATASYSSTSVSMTGSQSGWYSTRYGRCCSAATGSAPGAFAGVAISGRPNTTSPYQRRQNLFIFGSLAQLRAEPAHCERAQHGRVLAEPRPRRRARRRH</sequence>
<evidence type="ECO:0000313" key="2">
    <source>
        <dbReference type="Proteomes" id="UP000103309"/>
    </source>
</evidence>